<gene>
    <name evidence="2" type="ORF">B456_008G154200</name>
</gene>
<dbReference type="EMBL" id="CM001747">
    <property type="protein sequence ID" value="KJB50111.1"/>
    <property type="molecule type" value="Genomic_DNA"/>
</dbReference>
<sequence length="116" mass="12810">MHFNLNKTKKGNSFLHFSLDLHPDARYPIRSCFVNGSVAIKASSVGGVAATITLFLLLLRNPIVSRGKNCATLAFLHVKEVKLTHFSLIIEASTLFTTPKATFCPVLPRVISLRMQ</sequence>
<proteinExistence type="predicted"/>
<organism evidence="2 3">
    <name type="scientific">Gossypium raimondii</name>
    <name type="common">Peruvian cotton</name>
    <name type="synonym">Gossypium klotzschianum subsp. raimondii</name>
    <dbReference type="NCBI Taxonomy" id="29730"/>
    <lineage>
        <taxon>Eukaryota</taxon>
        <taxon>Viridiplantae</taxon>
        <taxon>Streptophyta</taxon>
        <taxon>Embryophyta</taxon>
        <taxon>Tracheophyta</taxon>
        <taxon>Spermatophyta</taxon>
        <taxon>Magnoliopsida</taxon>
        <taxon>eudicotyledons</taxon>
        <taxon>Gunneridae</taxon>
        <taxon>Pentapetalae</taxon>
        <taxon>rosids</taxon>
        <taxon>malvids</taxon>
        <taxon>Malvales</taxon>
        <taxon>Malvaceae</taxon>
        <taxon>Malvoideae</taxon>
        <taxon>Gossypium</taxon>
    </lineage>
</organism>
<name>A0A0D2T6N9_GOSRA</name>
<keyword evidence="1" id="KW-0812">Transmembrane</keyword>
<dbReference type="Gramene" id="KJB50111">
    <property type="protein sequence ID" value="KJB50111"/>
    <property type="gene ID" value="B456_008G154200"/>
</dbReference>
<keyword evidence="1" id="KW-1133">Transmembrane helix</keyword>
<feature type="transmembrane region" description="Helical" evidence="1">
    <location>
        <begin position="38"/>
        <end position="59"/>
    </location>
</feature>
<evidence type="ECO:0000313" key="2">
    <source>
        <dbReference type="EMBL" id="KJB50111.1"/>
    </source>
</evidence>
<evidence type="ECO:0000313" key="3">
    <source>
        <dbReference type="Proteomes" id="UP000032304"/>
    </source>
</evidence>
<dbReference type="AlphaFoldDB" id="A0A0D2T6N9"/>
<keyword evidence="1" id="KW-0472">Membrane</keyword>
<reference evidence="2 3" key="1">
    <citation type="journal article" date="2012" name="Nature">
        <title>Repeated polyploidization of Gossypium genomes and the evolution of spinnable cotton fibres.</title>
        <authorList>
            <person name="Paterson A.H."/>
            <person name="Wendel J.F."/>
            <person name="Gundlach H."/>
            <person name="Guo H."/>
            <person name="Jenkins J."/>
            <person name="Jin D."/>
            <person name="Llewellyn D."/>
            <person name="Showmaker K.C."/>
            <person name="Shu S."/>
            <person name="Udall J."/>
            <person name="Yoo M.J."/>
            <person name="Byers R."/>
            <person name="Chen W."/>
            <person name="Doron-Faigenboim A."/>
            <person name="Duke M.V."/>
            <person name="Gong L."/>
            <person name="Grimwood J."/>
            <person name="Grover C."/>
            <person name="Grupp K."/>
            <person name="Hu G."/>
            <person name="Lee T.H."/>
            <person name="Li J."/>
            <person name="Lin L."/>
            <person name="Liu T."/>
            <person name="Marler B.S."/>
            <person name="Page J.T."/>
            <person name="Roberts A.W."/>
            <person name="Romanel E."/>
            <person name="Sanders W.S."/>
            <person name="Szadkowski E."/>
            <person name="Tan X."/>
            <person name="Tang H."/>
            <person name="Xu C."/>
            <person name="Wang J."/>
            <person name="Wang Z."/>
            <person name="Zhang D."/>
            <person name="Zhang L."/>
            <person name="Ashrafi H."/>
            <person name="Bedon F."/>
            <person name="Bowers J.E."/>
            <person name="Brubaker C.L."/>
            <person name="Chee P.W."/>
            <person name="Das S."/>
            <person name="Gingle A.R."/>
            <person name="Haigler C.H."/>
            <person name="Harker D."/>
            <person name="Hoffmann L.V."/>
            <person name="Hovav R."/>
            <person name="Jones D.C."/>
            <person name="Lemke C."/>
            <person name="Mansoor S."/>
            <person name="ur Rahman M."/>
            <person name="Rainville L.N."/>
            <person name="Rambani A."/>
            <person name="Reddy U.K."/>
            <person name="Rong J.K."/>
            <person name="Saranga Y."/>
            <person name="Scheffler B.E."/>
            <person name="Scheffler J.A."/>
            <person name="Stelly D.M."/>
            <person name="Triplett B.A."/>
            <person name="Van Deynze A."/>
            <person name="Vaslin M.F."/>
            <person name="Waghmare V.N."/>
            <person name="Walford S.A."/>
            <person name="Wright R.J."/>
            <person name="Zaki E.A."/>
            <person name="Zhang T."/>
            <person name="Dennis E.S."/>
            <person name="Mayer K.F."/>
            <person name="Peterson D.G."/>
            <person name="Rokhsar D.S."/>
            <person name="Wang X."/>
            <person name="Schmutz J."/>
        </authorList>
    </citation>
    <scope>NUCLEOTIDE SEQUENCE [LARGE SCALE GENOMIC DNA]</scope>
</reference>
<dbReference type="Proteomes" id="UP000032304">
    <property type="component" value="Chromosome 8"/>
</dbReference>
<keyword evidence="3" id="KW-1185">Reference proteome</keyword>
<protein>
    <submittedName>
        <fullName evidence="2">Uncharacterized protein</fullName>
    </submittedName>
</protein>
<evidence type="ECO:0000256" key="1">
    <source>
        <dbReference type="SAM" id="Phobius"/>
    </source>
</evidence>
<dbReference type="OMA" id="RYPIRSC"/>
<accession>A0A0D2T6N9</accession>